<keyword evidence="5" id="KW-0614">Plasmid</keyword>
<gene>
    <name evidence="5" type="primary">sph2</name>
    <name evidence="5" type="ORF">VNG_6173C</name>
</gene>
<dbReference type="Pfam" id="PF13476">
    <property type="entry name" value="AAA_23"/>
    <property type="match status" value="1"/>
</dbReference>
<dbReference type="Gene3D" id="3.40.50.300">
    <property type="entry name" value="P-loop containing nucleotide triphosphate hydrolases"/>
    <property type="match status" value="2"/>
</dbReference>
<reference evidence="5" key="2">
    <citation type="journal article" date="2015" name="Life">
        <title>A manual curation strategy to improve genome annotation: application to a set of haloarchael genomes.</title>
        <authorList>
            <person name="Pfeiffer F."/>
            <person name="Oesterhelt D."/>
        </authorList>
    </citation>
    <scope>NUCLEOTIDE SEQUENCE</scope>
    <source>
        <strain evidence="5">NRC-1</strain>
        <plasmid evidence="5">pNRC200</plasmid>
    </source>
</reference>
<geneLocation type="plasmid" evidence="5">
    <name>pNRC200</name>
</geneLocation>
<reference evidence="5" key="3">
    <citation type="journal article" date="2019" name="Microbiol. Resour. Announc.">
        <title>The genome of the Halobacterium salinarum type strain is closely related to that of the laboratory strains NRC-1 and R1.</title>
        <authorList>
            <person name="Pfeiffer F."/>
            <person name="Marchfelder A."/>
            <person name="Habermann B.H."/>
            <person name="Dyall-Smith M."/>
        </authorList>
    </citation>
    <scope>NUCLEOTIDE SEQUENCE</scope>
    <source>
        <strain evidence="5">NRC-1</strain>
        <plasmid evidence="5">pNRC200</plasmid>
    </source>
</reference>
<dbReference type="InterPro" id="IPR038729">
    <property type="entry name" value="Rad50/SbcC_AAA"/>
</dbReference>
<keyword evidence="1 3" id="KW-0175">Coiled coil</keyword>
<name>A0A510NAT3_HALSA</name>
<reference evidence="5" key="1">
    <citation type="journal article" date="2008" name="Genomics">
        <title>Evolution in the laboratory: the genome of Halobacterium salinarum strain R1 compared to that of strain NRC-1.</title>
        <authorList>
            <person name="Pfeiffer F."/>
            <person name="Schuster S.C."/>
            <person name="Broicher A."/>
            <person name="Falb M."/>
            <person name="Palm P."/>
            <person name="Rodewald K."/>
            <person name="Ruepp A."/>
            <person name="Soppa J."/>
            <person name="Tittor J."/>
            <person name="Oesterhelt D."/>
        </authorList>
    </citation>
    <scope>NUCLEOTIDE SEQUENCE</scope>
    <source>
        <strain evidence="5">NRC-1</strain>
        <plasmid evidence="5">pNRC200</plasmid>
    </source>
</reference>
<evidence type="ECO:0000313" key="5">
    <source>
        <dbReference type="EMBL" id="DAC79809.1"/>
    </source>
</evidence>
<proteinExistence type="inferred from homology"/>
<evidence type="ECO:0000256" key="3">
    <source>
        <dbReference type="SAM" id="Coils"/>
    </source>
</evidence>
<evidence type="ECO:0000256" key="2">
    <source>
        <dbReference type="ARBA" id="ARBA00049666"/>
    </source>
</evidence>
<dbReference type="NCBIfam" id="NF045487">
    <property type="entry name" value="ASRP"/>
    <property type="match status" value="1"/>
</dbReference>
<dbReference type="SMR" id="A0A510NAT3"/>
<feature type="coiled-coil region" evidence="3">
    <location>
        <begin position="159"/>
        <end position="289"/>
    </location>
</feature>
<evidence type="ECO:0000256" key="1">
    <source>
        <dbReference type="ARBA" id="ARBA00023054"/>
    </source>
</evidence>
<comment type="similarity">
    <text evidence="2">Belongs to the Sph1/Sph2 family.</text>
</comment>
<sequence length="667" mass="75727">METNAVSLIYRCRVGERMSQHDTDGRVSVYAENIGGISQCDVTFKPGVNVLRGRNATGRTSLLNGLAGVLGGTAPVLKGDEQEAEVRLEFNGTTYDQQYTRKNGTVQAAGQPVTERRDLVDLFVCLTAENPARRAIVQDGNLRDVIMRPVDTGSIQRRIEDLQSERNRIGQRIRAIEDDLDQRTSLTSRKTTLVSDLDECDQEIEELRNQLEQFDADPEEAEEIEQALTSLEERKQELESITNRIRTQEDTREALRDEQSELQTEREAIETSEEELKRIETRLSELTSRERSLATTINDLSAIVDFNEDLVSNADSDLLRSGDAAESPVSKLNPMSETVECWTCGTEVERNRIAGRLDDLRDLVDEKRTERSEVQTEIEELRESQQELQEVIHRRDEIGQRLSEISSEIAQRDQTLESLSEEREDVHQRLSELEEFVSEREALQESELTEQYQQLSELEYQRGQLEEELSAVREELAELDRLENERDQLQAQQDEIQAELVSQRTQIRDLEESAITAFNDHMEEILDVLRYKNIARVWIERKEGAEFNSSHGGYRGGSATKFELHVVRETDEGRGYEDTVQSLSESEREVVGLVVALAGYLVHDVYEVIPMMLLDSLEAIDADRIAALVDYFADYAPYLIVALLPEDADALGGDETSVVPASFASEE</sequence>
<dbReference type="AlphaFoldDB" id="A0A510NAT3"/>
<dbReference type="GO" id="GO:0006302">
    <property type="term" value="P:double-strand break repair"/>
    <property type="evidence" value="ECO:0007669"/>
    <property type="project" value="InterPro"/>
</dbReference>
<accession>A0A510NAT3</accession>
<dbReference type="PANTHER" id="PTHR32114">
    <property type="entry name" value="ABC TRANSPORTER ABCH.3"/>
    <property type="match status" value="1"/>
</dbReference>
<dbReference type="GO" id="GO:0016887">
    <property type="term" value="F:ATP hydrolysis activity"/>
    <property type="evidence" value="ECO:0007669"/>
    <property type="project" value="InterPro"/>
</dbReference>
<feature type="coiled-coil region" evidence="3">
    <location>
        <begin position="357"/>
        <end position="513"/>
    </location>
</feature>
<organism evidence="5">
    <name type="scientific">Halobacterium salinarum (strain ATCC 700922 / JCM 11081 / NRC-1)</name>
    <name type="common">Halobacterium halobium</name>
    <dbReference type="NCBI Taxonomy" id="64091"/>
    <lineage>
        <taxon>Archaea</taxon>
        <taxon>Methanobacteriati</taxon>
        <taxon>Methanobacteriota</taxon>
        <taxon>Stenosarchaea group</taxon>
        <taxon>Halobacteria</taxon>
        <taxon>Halobacteriales</taxon>
        <taxon>Halobacteriaceae</taxon>
        <taxon>Halobacterium</taxon>
        <taxon>Halobacterium salinarum NRC-34001</taxon>
    </lineage>
</organism>
<dbReference type="KEGG" id="hal:VNG_6173C"/>
<feature type="domain" description="Rad50/SbcC-type AAA" evidence="4">
    <location>
        <begin position="29"/>
        <end position="283"/>
    </location>
</feature>
<dbReference type="PANTHER" id="PTHR32114:SF2">
    <property type="entry name" value="ABC TRANSPORTER ABCH.3"/>
    <property type="match status" value="1"/>
</dbReference>
<protein>
    <submittedName>
        <fullName evidence="5">Smc-like protein Sph2</fullName>
    </submittedName>
</protein>
<dbReference type="InterPro" id="IPR027417">
    <property type="entry name" value="P-loop_NTPase"/>
</dbReference>
<dbReference type="EMBL" id="BK010831">
    <property type="protein sequence ID" value="DAC79809.1"/>
    <property type="molecule type" value="Genomic_DNA"/>
</dbReference>
<dbReference type="SUPFAM" id="SSF52540">
    <property type="entry name" value="P-loop containing nucleoside triphosphate hydrolases"/>
    <property type="match status" value="1"/>
</dbReference>
<dbReference type="OrthoDB" id="241568at2157"/>
<evidence type="ECO:0000259" key="4">
    <source>
        <dbReference type="Pfam" id="PF13476"/>
    </source>
</evidence>